<comment type="caution">
    <text evidence="1">The sequence shown here is derived from an EMBL/GenBank/DDBJ whole genome shotgun (WGS) entry which is preliminary data.</text>
</comment>
<organism evidence="1 2">
    <name type="scientific">Nitritalea halalkaliphila LW7</name>
    <dbReference type="NCBI Taxonomy" id="1189621"/>
    <lineage>
        <taxon>Bacteria</taxon>
        <taxon>Pseudomonadati</taxon>
        <taxon>Bacteroidota</taxon>
        <taxon>Cytophagia</taxon>
        <taxon>Cytophagales</taxon>
        <taxon>Cyclobacteriaceae</taxon>
        <taxon>Nitritalea</taxon>
    </lineage>
</organism>
<accession>I5BUW5</accession>
<reference evidence="1 2" key="1">
    <citation type="submission" date="2012-05" db="EMBL/GenBank/DDBJ databases">
        <title>Genome sequence of Nitritalea halalkaliphila LW7.</title>
        <authorList>
            <person name="Jangir P.K."/>
            <person name="Singh A."/>
            <person name="Shivaji S."/>
            <person name="Sharma R."/>
        </authorList>
    </citation>
    <scope>NUCLEOTIDE SEQUENCE [LARGE SCALE GENOMIC DNA]</scope>
    <source>
        <strain evidence="1 2">LW7</strain>
    </source>
</reference>
<protein>
    <submittedName>
        <fullName evidence="1">Uncharacterized protein</fullName>
    </submittedName>
</protein>
<proteinExistence type="predicted"/>
<name>I5BUW5_9BACT</name>
<evidence type="ECO:0000313" key="1">
    <source>
        <dbReference type="EMBL" id="EIM73367.1"/>
    </source>
</evidence>
<dbReference type="STRING" id="1189621.A3SI_18181"/>
<dbReference type="AlphaFoldDB" id="I5BUW5"/>
<dbReference type="RefSeq" id="WP_009057185.1">
    <property type="nucleotide sequence ID" value="NZ_AJYA01000062.1"/>
</dbReference>
<evidence type="ECO:0000313" key="2">
    <source>
        <dbReference type="Proteomes" id="UP000005551"/>
    </source>
</evidence>
<dbReference type="EMBL" id="AJYA01000062">
    <property type="protein sequence ID" value="EIM73367.1"/>
    <property type="molecule type" value="Genomic_DNA"/>
</dbReference>
<dbReference type="Proteomes" id="UP000005551">
    <property type="component" value="Unassembled WGS sequence"/>
</dbReference>
<sequence>LVEKRGCGGTHSDGKRIRAGYYILEAVFRHSSGKSFQVKKTLPVGGIYNKIIRFYVYLEHND</sequence>
<gene>
    <name evidence="1" type="ORF">A3SI_18181</name>
</gene>
<feature type="non-terminal residue" evidence="1">
    <location>
        <position position="1"/>
    </location>
</feature>
<keyword evidence="2" id="KW-1185">Reference proteome</keyword>